<evidence type="ECO:0000256" key="1">
    <source>
        <dbReference type="SAM" id="Coils"/>
    </source>
</evidence>
<protein>
    <submittedName>
        <fullName evidence="3">Viral or transposable element protein</fullName>
    </submittedName>
</protein>
<accession>A0AAV3P2K6</accession>
<evidence type="ECO:0000313" key="4">
    <source>
        <dbReference type="Proteomes" id="UP001454036"/>
    </source>
</evidence>
<reference evidence="3 4" key="1">
    <citation type="submission" date="2024-01" db="EMBL/GenBank/DDBJ databases">
        <title>The complete chloroplast genome sequence of Lithospermum erythrorhizon: insights into the phylogenetic relationship among Boraginaceae species and the maternal lineages of purple gromwells.</title>
        <authorList>
            <person name="Okada T."/>
            <person name="Watanabe K."/>
        </authorList>
    </citation>
    <scope>NUCLEOTIDE SEQUENCE [LARGE SCALE GENOMIC DNA]</scope>
</reference>
<dbReference type="EMBL" id="BAABME010000758">
    <property type="protein sequence ID" value="GAA0145271.1"/>
    <property type="molecule type" value="Genomic_DNA"/>
</dbReference>
<gene>
    <name evidence="3" type="ORF">LIER_05504</name>
</gene>
<sequence length="476" mass="52779">MNKSSNGSSLKTWKLILAAFLCELHNYCTIAADCDCKMLKDTPFSANATGPSTLNHVDQGGSTRVGPSTLNNVAQGGYPIIVSNAETQDGTYGRAEMAVVCSKKLESDLQAMGQRVKQHEENLKFLKGEVNKLDESIVGKEVVLEKFHATNAAVQENEDHPRGRSEDEIMEQIVEQESAAALFYLLPAQHGIQVSDDSYLPAIRDVVGVVATLCKVDDDNLCCLLAEYLGPEFMLALVCKTIDGVKALETYDREGLVDKSVGIHGLAASTGRHLNGRNTVICLEILQPYAGGFITDDPERRLDIRKPRLPNGETPPGFLGFAVNLISLDSANLFCVTSSGHGLRETLFYHLFSSLQVYGSRKDMFEALPCINNGAISVDGGIIKRKALFYMGVRESVDVKFPRSSKKLNVPDNYFETEKEIKEMKWRKERVVDDITREQELLNRTKLIFNEKKEDLVKFLHQSATFLAQKPTQAQH</sequence>
<feature type="coiled-coil region" evidence="1">
    <location>
        <begin position="102"/>
        <end position="136"/>
    </location>
</feature>
<keyword evidence="2" id="KW-0732">Signal</keyword>
<evidence type="ECO:0000256" key="2">
    <source>
        <dbReference type="SAM" id="SignalP"/>
    </source>
</evidence>
<keyword evidence="4" id="KW-1185">Reference proteome</keyword>
<dbReference type="PANTHER" id="PTHR33566">
    <property type="entry name" value="EN/SPM-LIKE TRANSPOSON-RELATED"/>
    <property type="match status" value="1"/>
</dbReference>
<proteinExistence type="predicted"/>
<evidence type="ECO:0000313" key="3">
    <source>
        <dbReference type="EMBL" id="GAA0145271.1"/>
    </source>
</evidence>
<feature type="signal peptide" evidence="2">
    <location>
        <begin position="1"/>
        <end position="31"/>
    </location>
</feature>
<dbReference type="AlphaFoldDB" id="A0AAV3P2K6"/>
<feature type="chain" id="PRO_5043629492" evidence="2">
    <location>
        <begin position="32"/>
        <end position="476"/>
    </location>
</feature>
<organism evidence="3 4">
    <name type="scientific">Lithospermum erythrorhizon</name>
    <name type="common">Purple gromwell</name>
    <name type="synonym">Lithospermum officinale var. erythrorhizon</name>
    <dbReference type="NCBI Taxonomy" id="34254"/>
    <lineage>
        <taxon>Eukaryota</taxon>
        <taxon>Viridiplantae</taxon>
        <taxon>Streptophyta</taxon>
        <taxon>Embryophyta</taxon>
        <taxon>Tracheophyta</taxon>
        <taxon>Spermatophyta</taxon>
        <taxon>Magnoliopsida</taxon>
        <taxon>eudicotyledons</taxon>
        <taxon>Gunneridae</taxon>
        <taxon>Pentapetalae</taxon>
        <taxon>asterids</taxon>
        <taxon>lamiids</taxon>
        <taxon>Boraginales</taxon>
        <taxon>Boraginaceae</taxon>
        <taxon>Boraginoideae</taxon>
        <taxon>Lithospermeae</taxon>
        <taxon>Lithospermum</taxon>
    </lineage>
</organism>
<keyword evidence="1" id="KW-0175">Coiled coil</keyword>
<dbReference type="PANTHER" id="PTHR33566:SF6">
    <property type="entry name" value="PROTEIN DEFECTIVE IN MERISTEM SILENCING 3"/>
    <property type="match status" value="1"/>
</dbReference>
<comment type="caution">
    <text evidence="3">The sequence shown here is derived from an EMBL/GenBank/DDBJ whole genome shotgun (WGS) entry which is preliminary data.</text>
</comment>
<name>A0AAV3P2K6_LITER</name>
<dbReference type="Proteomes" id="UP001454036">
    <property type="component" value="Unassembled WGS sequence"/>
</dbReference>